<dbReference type="SMART" id="SM00049">
    <property type="entry name" value="DEP"/>
    <property type="match status" value="1"/>
</dbReference>
<dbReference type="PROSITE" id="PS50841">
    <property type="entry name" value="DIX"/>
    <property type="match status" value="1"/>
</dbReference>
<dbReference type="GO" id="GO:0005829">
    <property type="term" value="C:cytosol"/>
    <property type="evidence" value="ECO:0007669"/>
    <property type="project" value="TreeGrafter"/>
</dbReference>
<dbReference type="FunFam" id="2.40.240.130:FF:000001">
    <property type="entry name" value="Segment polarity protein dishevelled homolog DVL-1"/>
    <property type="match status" value="1"/>
</dbReference>
<keyword evidence="10" id="KW-1185">Reference proteome</keyword>
<evidence type="ECO:0000313" key="10">
    <source>
        <dbReference type="Proteomes" id="UP000267029"/>
    </source>
</evidence>
<dbReference type="EMBL" id="UXSR01005195">
    <property type="protein sequence ID" value="VDD79444.1"/>
    <property type="molecule type" value="Genomic_DNA"/>
</dbReference>
<dbReference type="InterPro" id="IPR036388">
    <property type="entry name" value="WH-like_DNA-bd_sf"/>
</dbReference>
<feature type="compositionally biased region" description="Polar residues" evidence="6">
    <location>
        <begin position="687"/>
        <end position="696"/>
    </location>
</feature>
<evidence type="ECO:0000313" key="9">
    <source>
        <dbReference type="EMBL" id="VDD79444.1"/>
    </source>
</evidence>
<evidence type="ECO:0000256" key="3">
    <source>
        <dbReference type="ARBA" id="ARBA00022490"/>
    </source>
</evidence>
<gene>
    <name evidence="9" type="ORF">MCOS_LOCUS5447</name>
</gene>
<evidence type="ECO:0000259" key="7">
    <source>
        <dbReference type="PROSITE" id="PS50186"/>
    </source>
</evidence>
<evidence type="ECO:0000256" key="6">
    <source>
        <dbReference type="SAM" id="MobiDB-lite"/>
    </source>
</evidence>
<dbReference type="Proteomes" id="UP000267029">
    <property type="component" value="Unassembled WGS sequence"/>
</dbReference>
<name>A0A158QTY0_MESCO</name>
<dbReference type="PANTHER" id="PTHR10878">
    <property type="entry name" value="SEGMENT POLARITY PROTEIN DISHEVELLED"/>
    <property type="match status" value="1"/>
</dbReference>
<dbReference type="InterPro" id="IPR038207">
    <property type="entry name" value="DIX_dom_sf"/>
</dbReference>
<feature type="compositionally biased region" description="Low complexity" evidence="6">
    <location>
        <begin position="561"/>
        <end position="570"/>
    </location>
</feature>
<comment type="subcellular location">
    <subcellularLocation>
        <location evidence="1">Cytoplasm</location>
    </subcellularLocation>
</comment>
<dbReference type="Pfam" id="PF00610">
    <property type="entry name" value="DEP"/>
    <property type="match status" value="1"/>
</dbReference>
<evidence type="ECO:0000259" key="8">
    <source>
        <dbReference type="PROSITE" id="PS50841"/>
    </source>
</evidence>
<dbReference type="STRING" id="53468.A0A158QTY0"/>
<dbReference type="CDD" id="cd04438">
    <property type="entry name" value="DEP_dishevelled"/>
    <property type="match status" value="1"/>
</dbReference>
<evidence type="ECO:0000256" key="5">
    <source>
        <dbReference type="PROSITE-ProRule" id="PRU00069"/>
    </source>
</evidence>
<dbReference type="SMART" id="SM00021">
    <property type="entry name" value="DAX"/>
    <property type="match status" value="1"/>
</dbReference>
<keyword evidence="2" id="KW-0217">Developmental protein</keyword>
<dbReference type="FunFam" id="1.10.10.10:FF:000040">
    <property type="entry name" value="segment polarity protein dishevelled homolog DVL-3"/>
    <property type="match status" value="1"/>
</dbReference>
<organism evidence="9 10">
    <name type="scientific">Mesocestoides corti</name>
    <name type="common">Flatworm</name>
    <dbReference type="NCBI Taxonomy" id="53468"/>
    <lineage>
        <taxon>Eukaryota</taxon>
        <taxon>Metazoa</taxon>
        <taxon>Spiralia</taxon>
        <taxon>Lophotrochozoa</taxon>
        <taxon>Platyhelminthes</taxon>
        <taxon>Cestoda</taxon>
        <taxon>Eucestoda</taxon>
        <taxon>Cyclophyllidea</taxon>
        <taxon>Mesocestoididae</taxon>
        <taxon>Mesocestoides</taxon>
    </lineage>
</organism>
<keyword evidence="4 5" id="KW-0879">Wnt signaling pathway</keyword>
<accession>A0A158QTY0</accession>
<dbReference type="SUPFAM" id="SSF46785">
    <property type="entry name" value="Winged helix' DNA-binding domain"/>
    <property type="match status" value="1"/>
</dbReference>
<dbReference type="PROSITE" id="PS50186">
    <property type="entry name" value="DEP"/>
    <property type="match status" value="1"/>
</dbReference>
<dbReference type="InterPro" id="IPR036390">
    <property type="entry name" value="WH_DNA-bd_sf"/>
</dbReference>
<feature type="compositionally biased region" description="Polar residues" evidence="6">
    <location>
        <begin position="624"/>
        <end position="633"/>
    </location>
</feature>
<dbReference type="Pfam" id="PF00778">
    <property type="entry name" value="DIX"/>
    <property type="match status" value="1"/>
</dbReference>
<evidence type="ECO:0000256" key="1">
    <source>
        <dbReference type="ARBA" id="ARBA00004496"/>
    </source>
</evidence>
<protein>
    <recommendedName>
        <fullName evidence="11">DIX domain-containing protein</fullName>
    </recommendedName>
</protein>
<feature type="compositionally biased region" description="Polar residues" evidence="6">
    <location>
        <begin position="571"/>
        <end position="582"/>
    </location>
</feature>
<dbReference type="InterPro" id="IPR015506">
    <property type="entry name" value="Dsh/Dvl-rel"/>
</dbReference>
<keyword evidence="3" id="KW-0963">Cytoplasm</keyword>
<feature type="region of interest" description="Disordered" evidence="6">
    <location>
        <begin position="222"/>
        <end position="252"/>
    </location>
</feature>
<feature type="region of interest" description="Disordered" evidence="6">
    <location>
        <begin position="491"/>
        <end position="525"/>
    </location>
</feature>
<dbReference type="PANTHER" id="PTHR10878:SF25">
    <property type="entry name" value="SEGMENT POLARITY PROTEIN DISHEVELLED"/>
    <property type="match status" value="1"/>
</dbReference>
<feature type="region of interest" description="Disordered" evidence="6">
    <location>
        <begin position="530"/>
        <end position="549"/>
    </location>
</feature>
<feature type="compositionally biased region" description="Low complexity" evidence="6">
    <location>
        <begin position="230"/>
        <end position="251"/>
    </location>
</feature>
<feature type="domain" description="DIX" evidence="8">
    <location>
        <begin position="7"/>
        <end position="88"/>
    </location>
</feature>
<feature type="compositionally biased region" description="Low complexity" evidence="6">
    <location>
        <begin position="504"/>
        <end position="521"/>
    </location>
</feature>
<dbReference type="GO" id="GO:0035556">
    <property type="term" value="P:intracellular signal transduction"/>
    <property type="evidence" value="ECO:0007669"/>
    <property type="project" value="InterPro"/>
</dbReference>
<dbReference type="InterPro" id="IPR000591">
    <property type="entry name" value="DEP_dom"/>
</dbReference>
<proteinExistence type="predicted"/>
<dbReference type="GO" id="GO:0060070">
    <property type="term" value="P:canonical Wnt signaling pathway"/>
    <property type="evidence" value="ECO:0007669"/>
    <property type="project" value="TreeGrafter"/>
</dbReference>
<dbReference type="InterPro" id="IPR001158">
    <property type="entry name" value="DIX"/>
</dbReference>
<evidence type="ECO:0000256" key="2">
    <source>
        <dbReference type="ARBA" id="ARBA00022473"/>
    </source>
</evidence>
<reference evidence="9 10" key="1">
    <citation type="submission" date="2018-10" db="EMBL/GenBank/DDBJ databases">
        <authorList>
            <consortium name="Pathogen Informatics"/>
        </authorList>
    </citation>
    <scope>NUCLEOTIDE SEQUENCE [LARGE SCALE GENOMIC DNA]</scope>
</reference>
<evidence type="ECO:0008006" key="11">
    <source>
        <dbReference type="Google" id="ProtNLM"/>
    </source>
</evidence>
<dbReference type="AlphaFoldDB" id="A0A158QTY0"/>
<dbReference type="InterPro" id="IPR029071">
    <property type="entry name" value="Ubiquitin-like_domsf"/>
</dbReference>
<dbReference type="Gene3D" id="1.10.10.10">
    <property type="entry name" value="Winged helix-like DNA-binding domain superfamily/Winged helix DNA-binding domain"/>
    <property type="match status" value="1"/>
</dbReference>
<sequence>MASSQPVDGTRVIYYVDEEDTPYLVKLNAPSDSVTLGDFKLALNKPNCKYFFKSIDDDFGVVKEEITEDSAKLPCFNGRVISWLVSADNCTGSSEGGSGLNAAKLAALAGAQIGDGTQPVDKGRFSEKKINGTTKKPTTECDTCTEDTESVQSGGQDHIAPLRSFHDYKHVFDEKLIPITLVVAKCWDANPRGGYFTIPRQEPVRPIDPRAWVLHTNAMTAATGNQPDLTRTNGNAGSGSSTSSGEDSVSTLGNRRVGAAAASSSSQGYNIAAMLTQQHQQKQPQQQQSILPVYRPPPQASSCMLSGFPNQVSHRNQETLMEHRGIVVFMMLGLNLTCRVFGSSQSVVTLSSSLPETDRFGLPTEPLTVATDVKTVIQAMMHPDSGLDVRDRVWLKITLPNAFIGSDLVDWLYRNVEGFPDRRDSRKYAANLLKFGLIRHTVNKSTFSEQCYYVFGDITGNFSSLSLEEVDSVSEIGALAAAQQNWSHSTASTSLTAGGGGGAPVAITTQQQPPQQQAVPVSSGAQFGGALPSSSVFHPGQNGYRLSNSGLMDMPLQQMMSSGSSSSSSSCESATENTLTTTDKIDISGNVNGPSPFHSGNAPGFRGAQQISQSAPQKMDPASGGQQQATPPTHKSGVRNRSSSSGTSTEDEDDHDPAPLVVPQPLPSILQSAPGLVKPPPPPRASPATSSLYLNS</sequence>
<dbReference type="OrthoDB" id="10031689at2759"/>
<feature type="compositionally biased region" description="Low complexity" evidence="6">
    <location>
        <begin position="639"/>
        <end position="648"/>
    </location>
</feature>
<feature type="region of interest" description="Disordered" evidence="6">
    <location>
        <begin position="556"/>
        <end position="696"/>
    </location>
</feature>
<evidence type="ECO:0000256" key="4">
    <source>
        <dbReference type="ARBA" id="ARBA00022687"/>
    </source>
</evidence>
<dbReference type="SUPFAM" id="SSF54236">
    <property type="entry name" value="Ubiquitin-like"/>
    <property type="match status" value="1"/>
</dbReference>
<dbReference type="Gene3D" id="2.40.240.130">
    <property type="match status" value="1"/>
</dbReference>
<feature type="domain" description="DEP" evidence="7">
    <location>
        <begin position="383"/>
        <end position="457"/>
    </location>
</feature>